<evidence type="ECO:0008006" key="4">
    <source>
        <dbReference type="Google" id="ProtNLM"/>
    </source>
</evidence>
<feature type="compositionally biased region" description="Acidic residues" evidence="1">
    <location>
        <begin position="102"/>
        <end position="120"/>
    </location>
</feature>
<feature type="region of interest" description="Disordered" evidence="1">
    <location>
        <begin position="296"/>
        <end position="316"/>
    </location>
</feature>
<dbReference type="Proteomes" id="UP001338125">
    <property type="component" value="Unassembled WGS sequence"/>
</dbReference>
<feature type="compositionally biased region" description="Polar residues" evidence="1">
    <location>
        <begin position="305"/>
        <end position="314"/>
    </location>
</feature>
<evidence type="ECO:0000256" key="1">
    <source>
        <dbReference type="SAM" id="MobiDB-lite"/>
    </source>
</evidence>
<comment type="caution">
    <text evidence="2">The sequence shown here is derived from an EMBL/GenBank/DDBJ whole genome shotgun (WGS) entry which is preliminary data.</text>
</comment>
<proteinExistence type="predicted"/>
<sequence length="543" mass="60634">MLSTSCAETPALGGLSQLVQDRKMIDERIVSLEGCDLTYVYYTASSTCSDVTSPITPTFSARSHLRYSSSSSSLELSPLSQDGPVSPTLVNTKSSLRQLPDVQEEPFERDYEYDDDDEEDSMSDNFGLYSCLCDQACEHRGSSEVILTGDMVNEFDIDYDLGFLSDNDLNADPRKKKRATSDAFMSITSRFGSKIPGISRWRSLRATNVMSSPTTERSLENVLGAVSSRSSSLSSPTRRFPDRFQDAYMPPNPAMPFYDSTESLHGGAEIPREGRFSIERDRSMALTPLLPPLMTDPLGKPAQKSPLQSPSIASSPLAVPDVSPTIAWHGRASSSSPPSILQDQDEWSDRLGHANFTITPLPYELTLLNAETVTKFRDDWDAARINYTKHLVRTGENYGHTSKIYALTEAKWAEIERKWRATYEDIVRQTVRNSEPQAPAMMTSRSRSRGRERGRVENLGAPHKGNFSNDDVLAAVQHRRLDDCLPSAVPQMLEALNAEGKFPGRGDEDIVGPMQRDAYMVRARSEETKVPRFWKNLAEKLRR</sequence>
<dbReference type="EMBL" id="JAVFKD010000015">
    <property type="protein sequence ID" value="KAK5989354.1"/>
    <property type="molecule type" value="Genomic_DNA"/>
</dbReference>
<reference evidence="2 3" key="1">
    <citation type="submission" date="2024-01" db="EMBL/GenBank/DDBJ databases">
        <title>Complete genome of Cladobotryum mycophilum ATHUM6906.</title>
        <authorList>
            <person name="Christinaki A.C."/>
            <person name="Myridakis A.I."/>
            <person name="Kouvelis V.N."/>
        </authorList>
    </citation>
    <scope>NUCLEOTIDE SEQUENCE [LARGE SCALE GENOMIC DNA]</scope>
    <source>
        <strain evidence="2 3">ATHUM6906</strain>
    </source>
</reference>
<organism evidence="2 3">
    <name type="scientific">Cladobotryum mycophilum</name>
    <dbReference type="NCBI Taxonomy" id="491253"/>
    <lineage>
        <taxon>Eukaryota</taxon>
        <taxon>Fungi</taxon>
        <taxon>Dikarya</taxon>
        <taxon>Ascomycota</taxon>
        <taxon>Pezizomycotina</taxon>
        <taxon>Sordariomycetes</taxon>
        <taxon>Hypocreomycetidae</taxon>
        <taxon>Hypocreales</taxon>
        <taxon>Hypocreaceae</taxon>
        <taxon>Cladobotryum</taxon>
    </lineage>
</organism>
<evidence type="ECO:0000313" key="3">
    <source>
        <dbReference type="Proteomes" id="UP001338125"/>
    </source>
</evidence>
<feature type="compositionally biased region" description="Polar residues" evidence="1">
    <location>
        <begin position="88"/>
        <end position="97"/>
    </location>
</feature>
<name>A0ABR0SB09_9HYPO</name>
<evidence type="ECO:0000313" key="2">
    <source>
        <dbReference type="EMBL" id="KAK5989354.1"/>
    </source>
</evidence>
<gene>
    <name evidence="2" type="ORF">PT974_10872</name>
</gene>
<accession>A0ABR0SB09</accession>
<keyword evidence="3" id="KW-1185">Reference proteome</keyword>
<feature type="region of interest" description="Disordered" evidence="1">
    <location>
        <begin position="435"/>
        <end position="464"/>
    </location>
</feature>
<feature type="region of interest" description="Disordered" evidence="1">
    <location>
        <begin position="73"/>
        <end position="120"/>
    </location>
</feature>
<protein>
    <recommendedName>
        <fullName evidence="4">Only prolin and serin are matching in the corresponding protein</fullName>
    </recommendedName>
</protein>